<keyword evidence="4" id="KW-0699">rRNA-binding</keyword>
<dbReference type="HAMAP" id="MF_01369_B">
    <property type="entry name" value="Ribosomal_uL23_B"/>
    <property type="match status" value="1"/>
</dbReference>
<proteinExistence type="inferred from homology"/>
<comment type="subunit">
    <text evidence="4">Part of the 50S ribosomal subunit. Contacts protein L29, and trigger factor when it is bound to the ribosome.</text>
</comment>
<reference evidence="6" key="1">
    <citation type="submission" date="2016-11" db="EMBL/GenBank/DDBJ databases">
        <authorList>
            <person name="Varghese N."/>
            <person name="Submissions S."/>
        </authorList>
    </citation>
    <scope>NUCLEOTIDE SEQUENCE [LARGE SCALE GENOMIC DNA]</scope>
    <source>
        <strain evidence="6">DSM 17539</strain>
    </source>
</reference>
<evidence type="ECO:0000256" key="1">
    <source>
        <dbReference type="ARBA" id="ARBA00006700"/>
    </source>
</evidence>
<sequence length="96" mass="10745">MSVLIKPIITEKMTADSELHNRYGFFVDPKANKIQIKEAVEATYGVSVDKVRTMNYGPSRKSRYTKTGVQHGKTSGFKKAIVDVAEGDIIDFYSNL</sequence>
<dbReference type="Pfam" id="PF00276">
    <property type="entry name" value="Ribosomal_L23"/>
    <property type="match status" value="1"/>
</dbReference>
<comment type="function">
    <text evidence="4">One of the early assembly proteins it binds 23S rRNA. One of the proteins that surrounds the polypeptide exit tunnel on the outside of the ribosome. Forms the main docking site for trigger factor binding to the ribosome.</text>
</comment>
<dbReference type="GO" id="GO:0019843">
    <property type="term" value="F:rRNA binding"/>
    <property type="evidence" value="ECO:0007669"/>
    <property type="project" value="UniProtKB-UniRule"/>
</dbReference>
<name>A0A1M5GUI3_9FLAO</name>
<organism evidence="5 6">
    <name type="scientific">Arenibacter palladensis</name>
    <dbReference type="NCBI Taxonomy" id="237373"/>
    <lineage>
        <taxon>Bacteria</taxon>
        <taxon>Pseudomonadati</taxon>
        <taxon>Bacteroidota</taxon>
        <taxon>Flavobacteriia</taxon>
        <taxon>Flavobacteriales</taxon>
        <taxon>Flavobacteriaceae</taxon>
        <taxon>Arenibacter</taxon>
    </lineage>
</organism>
<dbReference type="InterPro" id="IPR013025">
    <property type="entry name" value="Ribosomal_uL23-like"/>
</dbReference>
<keyword evidence="6" id="KW-1185">Reference proteome</keyword>
<dbReference type="NCBIfam" id="NF004363">
    <property type="entry name" value="PRK05738.2-4"/>
    <property type="match status" value="1"/>
</dbReference>
<dbReference type="GO" id="GO:0005840">
    <property type="term" value="C:ribosome"/>
    <property type="evidence" value="ECO:0007669"/>
    <property type="project" value="UniProtKB-KW"/>
</dbReference>
<accession>A0A1M5GUI3</accession>
<gene>
    <name evidence="4" type="primary">rplW</name>
    <name evidence="5" type="ORF">SAMN03080594_11229</name>
</gene>
<dbReference type="AlphaFoldDB" id="A0A1M5GUI3"/>
<dbReference type="GO" id="GO:0006412">
    <property type="term" value="P:translation"/>
    <property type="evidence" value="ECO:0007669"/>
    <property type="project" value="UniProtKB-UniRule"/>
</dbReference>
<dbReference type="GO" id="GO:0003735">
    <property type="term" value="F:structural constituent of ribosome"/>
    <property type="evidence" value="ECO:0007669"/>
    <property type="project" value="InterPro"/>
</dbReference>
<dbReference type="Proteomes" id="UP000184406">
    <property type="component" value="Unassembled WGS sequence"/>
</dbReference>
<dbReference type="InterPro" id="IPR012677">
    <property type="entry name" value="Nucleotide-bd_a/b_plait_sf"/>
</dbReference>
<evidence type="ECO:0000313" key="5">
    <source>
        <dbReference type="EMBL" id="SHG07406.1"/>
    </source>
</evidence>
<dbReference type="EMBL" id="FQUX01000012">
    <property type="protein sequence ID" value="SHG07406.1"/>
    <property type="molecule type" value="Genomic_DNA"/>
</dbReference>
<dbReference type="OrthoDB" id="9797862at2"/>
<evidence type="ECO:0000256" key="4">
    <source>
        <dbReference type="HAMAP-Rule" id="MF_01369"/>
    </source>
</evidence>
<evidence type="ECO:0000256" key="2">
    <source>
        <dbReference type="ARBA" id="ARBA00022980"/>
    </source>
</evidence>
<dbReference type="GO" id="GO:1990904">
    <property type="term" value="C:ribonucleoprotein complex"/>
    <property type="evidence" value="ECO:0007669"/>
    <property type="project" value="UniProtKB-KW"/>
</dbReference>
<keyword evidence="2 4" id="KW-0689">Ribosomal protein</keyword>
<comment type="similarity">
    <text evidence="1 4">Belongs to the universal ribosomal protein uL23 family.</text>
</comment>
<dbReference type="Gene3D" id="3.30.70.330">
    <property type="match status" value="1"/>
</dbReference>
<dbReference type="PANTHER" id="PTHR11620">
    <property type="entry name" value="60S RIBOSOMAL PROTEIN L23A"/>
    <property type="match status" value="1"/>
</dbReference>
<keyword evidence="4" id="KW-0694">RNA-binding</keyword>
<dbReference type="InterPro" id="IPR012678">
    <property type="entry name" value="Ribosomal_uL23/eL15/eS24_sf"/>
</dbReference>
<protein>
    <recommendedName>
        <fullName evidence="4">Large ribosomal subunit protein uL23</fullName>
    </recommendedName>
</protein>
<dbReference type="SUPFAM" id="SSF54189">
    <property type="entry name" value="Ribosomal proteins S24e, L23 and L15e"/>
    <property type="match status" value="1"/>
</dbReference>
<evidence type="ECO:0000256" key="3">
    <source>
        <dbReference type="ARBA" id="ARBA00023274"/>
    </source>
</evidence>
<dbReference type="RefSeq" id="WP_031445113.1">
    <property type="nucleotide sequence ID" value="NZ_FQUX01000012.1"/>
</dbReference>
<evidence type="ECO:0000313" key="6">
    <source>
        <dbReference type="Proteomes" id="UP000184406"/>
    </source>
</evidence>
<keyword evidence="3 4" id="KW-0687">Ribonucleoprotein</keyword>